<dbReference type="Gene3D" id="3.40.50.2000">
    <property type="entry name" value="Glycogen Phosphorylase B"/>
    <property type="match status" value="2"/>
</dbReference>
<feature type="domain" description="Glycosyl transferase family 1" evidence="1">
    <location>
        <begin position="231"/>
        <end position="377"/>
    </location>
</feature>
<dbReference type="SUPFAM" id="SSF53756">
    <property type="entry name" value="UDP-Glycosyltransferase/glycogen phosphorylase"/>
    <property type="match status" value="1"/>
</dbReference>
<organism evidence="2 3">
    <name type="scientific">Perspicuibacillus lycopersici</name>
    <dbReference type="NCBI Taxonomy" id="1325689"/>
    <lineage>
        <taxon>Bacteria</taxon>
        <taxon>Bacillati</taxon>
        <taxon>Bacillota</taxon>
        <taxon>Bacilli</taxon>
        <taxon>Bacillales</taxon>
        <taxon>Bacillaceae</taxon>
        <taxon>Perspicuibacillus</taxon>
    </lineage>
</organism>
<evidence type="ECO:0000313" key="2">
    <source>
        <dbReference type="EMBL" id="MCU9612321.1"/>
    </source>
</evidence>
<dbReference type="PANTHER" id="PTHR12526:SF630">
    <property type="entry name" value="GLYCOSYLTRANSFERASE"/>
    <property type="match status" value="1"/>
</dbReference>
<gene>
    <name evidence="2" type="ORF">OEV98_01940</name>
</gene>
<dbReference type="InterPro" id="IPR001296">
    <property type="entry name" value="Glyco_trans_1"/>
</dbReference>
<reference evidence="2" key="1">
    <citation type="submission" date="2022-10" db="EMBL/GenBank/DDBJ databases">
        <title>Description of Fervidibacillus gen. nov. in the family Fervidibacillaceae fam. nov. with two species, Fervidibacillus albus sp. nov., and Fervidibacillus halotolerans sp. nov., isolated from tidal flat sediments.</title>
        <authorList>
            <person name="Kwon K.K."/>
            <person name="Yang S.-H."/>
        </authorList>
    </citation>
    <scope>NUCLEOTIDE SEQUENCE</scope>
    <source>
        <strain evidence="2">JCM 19140</strain>
    </source>
</reference>
<dbReference type="CDD" id="cd03811">
    <property type="entry name" value="GT4_GT28_WabH-like"/>
    <property type="match status" value="1"/>
</dbReference>
<name>A0AAE3IRY9_9BACI</name>
<evidence type="ECO:0000259" key="1">
    <source>
        <dbReference type="Pfam" id="PF00534"/>
    </source>
</evidence>
<proteinExistence type="predicted"/>
<protein>
    <submittedName>
        <fullName evidence="2">Glycosyltransferase</fullName>
    </submittedName>
</protein>
<dbReference type="RefSeq" id="WP_263071453.1">
    <property type="nucleotide sequence ID" value="NZ_JAOUSF010000001.1"/>
</dbReference>
<accession>A0AAE3IRY9</accession>
<dbReference type="AlphaFoldDB" id="A0AAE3IRY9"/>
<keyword evidence="3" id="KW-1185">Reference proteome</keyword>
<dbReference type="Proteomes" id="UP001209318">
    <property type="component" value="Unassembled WGS sequence"/>
</dbReference>
<dbReference type="Pfam" id="PF00534">
    <property type="entry name" value="Glycos_transf_1"/>
    <property type="match status" value="1"/>
</dbReference>
<evidence type="ECO:0000313" key="3">
    <source>
        <dbReference type="Proteomes" id="UP001209318"/>
    </source>
</evidence>
<comment type="caution">
    <text evidence="2">The sequence shown here is derived from an EMBL/GenBank/DDBJ whole genome shotgun (WGS) entry which is preliminary data.</text>
</comment>
<dbReference type="PANTHER" id="PTHR12526">
    <property type="entry name" value="GLYCOSYLTRANSFERASE"/>
    <property type="match status" value="1"/>
</dbReference>
<sequence length="410" mass="47653">MKKKMLIMMNAMGYGGVESALLNLLFLLDKEKLDITILFVKKEGELLEKIPNWIKTKEIQVSDFDRELLDYGNKEMLKRSIRKRQFRYTCEIITTFFKRKIYNWINKPNDRNEARYRFFPVVEDHYDVALDFYGHPSVTTYYIVEKVSADIKATWLHRSDIGNEIKGYGNYYKKYNRIFGVSNAAKEKFLEVFPELAEKCITLYNILLPEVIEKKSQIGKGFTDKIGGMRLLSVGRLAIEKGFDIAIEVAEKLKKDGYEFKWYVIGEGAEHTNLKKLIMKKEVADCFILLGASDNPYPFFQQCDIYIQTSRAEGYCITLAEARILKKPIITTNFLTAKEQIMDGETGIIAEFSVESILEGVKKLLTDEKLRRKLAHNVSYGKADYLIELEKFYTFVESTDELQLLERKVT</sequence>
<dbReference type="GO" id="GO:0016757">
    <property type="term" value="F:glycosyltransferase activity"/>
    <property type="evidence" value="ECO:0007669"/>
    <property type="project" value="InterPro"/>
</dbReference>
<dbReference type="EMBL" id="JAOUSF010000001">
    <property type="protein sequence ID" value="MCU9612321.1"/>
    <property type="molecule type" value="Genomic_DNA"/>
</dbReference>